<dbReference type="FunFam" id="3.40.50.300:FF:000285">
    <property type="entry name" value="Sporulation initiation inhibitor Soj"/>
    <property type="match status" value="1"/>
</dbReference>
<dbReference type="Pfam" id="PF13614">
    <property type="entry name" value="AAA_31"/>
    <property type="match status" value="1"/>
</dbReference>
<dbReference type="RefSeq" id="WP_117742169.1">
    <property type="nucleotide sequence ID" value="NZ_QSSV01000017.1"/>
</dbReference>
<evidence type="ECO:0000313" key="3">
    <source>
        <dbReference type="Proteomes" id="UP000261223"/>
    </source>
</evidence>
<dbReference type="Gene3D" id="3.40.50.300">
    <property type="entry name" value="P-loop containing nucleotide triphosphate hydrolases"/>
    <property type="match status" value="1"/>
</dbReference>
<dbReference type="InterPro" id="IPR050678">
    <property type="entry name" value="DNA_Partitioning_ATPase"/>
</dbReference>
<dbReference type="Proteomes" id="UP000261223">
    <property type="component" value="Unassembled WGS sequence"/>
</dbReference>
<dbReference type="InterPro" id="IPR027417">
    <property type="entry name" value="P-loop_NTPase"/>
</dbReference>
<comment type="caution">
    <text evidence="2">The sequence shown here is derived from an EMBL/GenBank/DDBJ whole genome shotgun (WGS) entry which is preliminary data.</text>
</comment>
<dbReference type="PANTHER" id="PTHR13696">
    <property type="entry name" value="P-LOOP CONTAINING NUCLEOSIDE TRIPHOSPHATE HYDROLASE"/>
    <property type="match status" value="1"/>
</dbReference>
<evidence type="ECO:0000313" key="2">
    <source>
        <dbReference type="EMBL" id="RGM11463.1"/>
    </source>
</evidence>
<reference evidence="2 3" key="1">
    <citation type="submission" date="2018-08" db="EMBL/GenBank/DDBJ databases">
        <title>A genome reference for cultivated species of the human gut microbiota.</title>
        <authorList>
            <person name="Zou Y."/>
            <person name="Xue W."/>
            <person name="Luo G."/>
        </authorList>
    </citation>
    <scope>NUCLEOTIDE SEQUENCE [LARGE SCALE GENOMIC DNA]</scope>
    <source>
        <strain evidence="2 3">TF03-6</strain>
    </source>
</reference>
<gene>
    <name evidence="2" type="ORF">DXC34_13175</name>
</gene>
<feature type="domain" description="AAA" evidence="1">
    <location>
        <begin position="7"/>
        <end position="176"/>
    </location>
</feature>
<accession>A0A3E4ULM5</accession>
<protein>
    <submittedName>
        <fullName evidence="2">ParA family protein</fullName>
    </submittedName>
</protein>
<sequence>MRKRNLTIAIGNQKGGVGKTTSTACIGAALALRGKRVLLIDLDAQQNLTFTLTQNEDPETSIYDTLVKDQPLPIVSIRENLDLVPASLDLARAEIDMATMMAREGILKSCLDEHKEKYDYILMDCSPSLGIVTTNALVAADKLYIPLTAEALPLKGLTMLDDIVREVKRRVNPTLELGGVFFTRFNNRKLNKEVISMVEKRYGEKVFQTKIRENIAIAEMPLSGQTIFEYDPKSNGAADYRTLTDEIISREENR</sequence>
<dbReference type="PANTHER" id="PTHR13696:SF99">
    <property type="entry name" value="COBYRINIC ACID AC-DIAMIDE SYNTHASE"/>
    <property type="match status" value="1"/>
</dbReference>
<evidence type="ECO:0000259" key="1">
    <source>
        <dbReference type="Pfam" id="PF13614"/>
    </source>
</evidence>
<organism evidence="2 3">
    <name type="scientific">Bacteroides stercoris</name>
    <dbReference type="NCBI Taxonomy" id="46506"/>
    <lineage>
        <taxon>Bacteria</taxon>
        <taxon>Pseudomonadati</taxon>
        <taxon>Bacteroidota</taxon>
        <taxon>Bacteroidia</taxon>
        <taxon>Bacteroidales</taxon>
        <taxon>Bacteroidaceae</taxon>
        <taxon>Bacteroides</taxon>
    </lineage>
</organism>
<name>A0A3E4ULM5_BACSE</name>
<proteinExistence type="predicted"/>
<dbReference type="PIRSF" id="PIRSF009320">
    <property type="entry name" value="Nuc_binding_HP_1000"/>
    <property type="match status" value="1"/>
</dbReference>
<dbReference type="CDD" id="cd02042">
    <property type="entry name" value="ParAB_family"/>
    <property type="match status" value="1"/>
</dbReference>
<dbReference type="SUPFAM" id="SSF52540">
    <property type="entry name" value="P-loop containing nucleoside triphosphate hydrolases"/>
    <property type="match status" value="1"/>
</dbReference>
<dbReference type="EMBL" id="QSSV01000017">
    <property type="protein sequence ID" value="RGM11463.1"/>
    <property type="molecule type" value="Genomic_DNA"/>
</dbReference>
<dbReference type="AlphaFoldDB" id="A0A3E4ULM5"/>
<dbReference type="InterPro" id="IPR025669">
    <property type="entry name" value="AAA_dom"/>
</dbReference>